<evidence type="ECO:0000313" key="2">
    <source>
        <dbReference type="EMBL" id="OKL51198.1"/>
    </source>
</evidence>
<feature type="transmembrane region" description="Helical" evidence="1">
    <location>
        <begin position="73"/>
        <end position="91"/>
    </location>
</feature>
<evidence type="ECO:0008006" key="4">
    <source>
        <dbReference type="Google" id="ProtNLM"/>
    </source>
</evidence>
<proteinExistence type="predicted"/>
<keyword evidence="1" id="KW-0472">Membrane</keyword>
<organism evidence="2 3">
    <name type="scientific">Buchananella hordeovulneris</name>
    <dbReference type="NCBI Taxonomy" id="52770"/>
    <lineage>
        <taxon>Bacteria</taxon>
        <taxon>Bacillati</taxon>
        <taxon>Actinomycetota</taxon>
        <taxon>Actinomycetes</taxon>
        <taxon>Actinomycetales</taxon>
        <taxon>Actinomycetaceae</taxon>
        <taxon>Buchananella</taxon>
    </lineage>
</organism>
<reference evidence="3" key="1">
    <citation type="submission" date="2016-12" db="EMBL/GenBank/DDBJ databases">
        <authorList>
            <person name="Meng X."/>
        </authorList>
    </citation>
    <scope>NUCLEOTIDE SEQUENCE [LARGE SCALE GENOMIC DNA]</scope>
    <source>
        <strain evidence="3">DSM 20732</strain>
    </source>
</reference>
<sequence>MLGTKQVFQAAAIGVGATAVMDGAAAVLRRTVGWRSLDYALVGRWLGHLPAGRWYHRDIRAAEPVTRERELGWAAHYAIGAGFAVAFAAARPSWLTRPSLGPAVAYGAATVAAPWLVMQPAFGMGVAAARTPQPTQARLHSLRTHATYGVGLWLAARAAAAWRARRR</sequence>
<feature type="transmembrane region" description="Helical" evidence="1">
    <location>
        <begin position="7"/>
        <end position="28"/>
    </location>
</feature>
<name>A0A1Q5PUE8_9ACTO</name>
<dbReference type="InParanoid" id="A0A1Q5PUE8"/>
<keyword evidence="1" id="KW-1133">Transmembrane helix</keyword>
<dbReference type="OrthoDB" id="9812539at2"/>
<evidence type="ECO:0000256" key="1">
    <source>
        <dbReference type="SAM" id="Phobius"/>
    </source>
</evidence>
<dbReference type="EMBL" id="MQVS01000009">
    <property type="protein sequence ID" value="OKL51198.1"/>
    <property type="molecule type" value="Genomic_DNA"/>
</dbReference>
<protein>
    <recommendedName>
        <fullName evidence="4">DUF2938 domain-containing protein</fullName>
    </recommendedName>
</protein>
<evidence type="ECO:0000313" key="3">
    <source>
        <dbReference type="Proteomes" id="UP000185612"/>
    </source>
</evidence>
<dbReference type="InterPro" id="IPR021329">
    <property type="entry name" value="DUF2938"/>
</dbReference>
<accession>A0A1Q5PUE8</accession>
<feature type="transmembrane region" description="Helical" evidence="1">
    <location>
        <begin position="103"/>
        <end position="122"/>
    </location>
</feature>
<keyword evidence="3" id="KW-1185">Reference proteome</keyword>
<comment type="caution">
    <text evidence="2">The sequence shown here is derived from an EMBL/GenBank/DDBJ whole genome shotgun (WGS) entry which is preliminary data.</text>
</comment>
<dbReference type="Pfam" id="PF11158">
    <property type="entry name" value="DUF2938"/>
    <property type="match status" value="1"/>
</dbReference>
<gene>
    <name evidence="2" type="ORF">BSZ40_08945</name>
</gene>
<dbReference type="Proteomes" id="UP000185612">
    <property type="component" value="Unassembled WGS sequence"/>
</dbReference>
<dbReference type="RefSeq" id="WP_073825433.1">
    <property type="nucleotide sequence ID" value="NZ_MQVS01000009.1"/>
</dbReference>
<keyword evidence="1" id="KW-0812">Transmembrane</keyword>
<dbReference type="AlphaFoldDB" id="A0A1Q5PUE8"/>
<dbReference type="STRING" id="52770.BSZ40_08945"/>
<feature type="transmembrane region" description="Helical" evidence="1">
    <location>
        <begin position="142"/>
        <end position="162"/>
    </location>
</feature>